<organism evidence="6 7">
    <name type="scientific">Clostridium acidisoli DSM 12555</name>
    <dbReference type="NCBI Taxonomy" id="1121291"/>
    <lineage>
        <taxon>Bacteria</taxon>
        <taxon>Bacillati</taxon>
        <taxon>Bacillota</taxon>
        <taxon>Clostridia</taxon>
        <taxon>Eubacteriales</taxon>
        <taxon>Clostridiaceae</taxon>
        <taxon>Clostridium</taxon>
    </lineage>
</organism>
<keyword evidence="1" id="KW-0805">Transcription regulation</keyword>
<evidence type="ECO:0000256" key="1">
    <source>
        <dbReference type="ARBA" id="ARBA00023015"/>
    </source>
</evidence>
<keyword evidence="3" id="KW-0010">Activator</keyword>
<evidence type="ECO:0000256" key="3">
    <source>
        <dbReference type="ARBA" id="ARBA00023159"/>
    </source>
</evidence>
<accession>A0A1W1XJD7</accession>
<dbReference type="Gene3D" id="1.10.1660.10">
    <property type="match status" value="1"/>
</dbReference>
<dbReference type="CDD" id="cd01106">
    <property type="entry name" value="HTH_TipAL-Mta"/>
    <property type="match status" value="1"/>
</dbReference>
<dbReference type="SMART" id="SM00422">
    <property type="entry name" value="HTH_MERR"/>
    <property type="match status" value="1"/>
</dbReference>
<dbReference type="SUPFAM" id="SSF46955">
    <property type="entry name" value="Putative DNA-binding domain"/>
    <property type="match status" value="1"/>
</dbReference>
<dbReference type="InterPro" id="IPR000551">
    <property type="entry name" value="MerR-type_HTH_dom"/>
</dbReference>
<dbReference type="OrthoDB" id="9814833at2"/>
<dbReference type="RefSeq" id="WP_084115811.1">
    <property type="nucleotide sequence ID" value="NZ_FWXH01000006.1"/>
</dbReference>
<keyword evidence="4" id="KW-0804">Transcription</keyword>
<dbReference type="AlphaFoldDB" id="A0A1W1XJD7"/>
<dbReference type="InterPro" id="IPR009061">
    <property type="entry name" value="DNA-bd_dom_put_sf"/>
</dbReference>
<dbReference type="PROSITE" id="PS50937">
    <property type="entry name" value="HTH_MERR_2"/>
    <property type="match status" value="1"/>
</dbReference>
<name>A0A1W1XJD7_9CLOT</name>
<dbReference type="STRING" id="1121291.SAMN02745134_02082"/>
<evidence type="ECO:0000313" key="7">
    <source>
        <dbReference type="Proteomes" id="UP000192468"/>
    </source>
</evidence>
<dbReference type="InterPro" id="IPR012925">
    <property type="entry name" value="TipAS_dom"/>
</dbReference>
<protein>
    <submittedName>
        <fullName evidence="6">DNA-binding transcriptional regulator, MerR family</fullName>
    </submittedName>
</protein>
<dbReference type="Pfam" id="PF13411">
    <property type="entry name" value="MerR_1"/>
    <property type="match status" value="1"/>
</dbReference>
<evidence type="ECO:0000256" key="2">
    <source>
        <dbReference type="ARBA" id="ARBA00023125"/>
    </source>
</evidence>
<dbReference type="SUPFAM" id="SSF89082">
    <property type="entry name" value="Antibiotic binding domain of TipA-like multidrug resistance regulators"/>
    <property type="match status" value="1"/>
</dbReference>
<dbReference type="EMBL" id="FWXH01000006">
    <property type="protein sequence ID" value="SMC24075.1"/>
    <property type="molecule type" value="Genomic_DNA"/>
</dbReference>
<evidence type="ECO:0000259" key="5">
    <source>
        <dbReference type="PROSITE" id="PS50937"/>
    </source>
</evidence>
<keyword evidence="7" id="KW-1185">Reference proteome</keyword>
<feature type="domain" description="HTH merR-type" evidence="5">
    <location>
        <begin position="1"/>
        <end position="70"/>
    </location>
</feature>
<evidence type="ECO:0000313" key="6">
    <source>
        <dbReference type="EMBL" id="SMC24075.1"/>
    </source>
</evidence>
<dbReference type="GO" id="GO:0003677">
    <property type="term" value="F:DNA binding"/>
    <property type="evidence" value="ECO:0007669"/>
    <property type="project" value="UniProtKB-KW"/>
</dbReference>
<dbReference type="Pfam" id="PF07739">
    <property type="entry name" value="TipAS"/>
    <property type="match status" value="2"/>
</dbReference>
<dbReference type="PANTHER" id="PTHR30204">
    <property type="entry name" value="REDOX-CYCLING DRUG-SENSING TRANSCRIPTIONAL ACTIVATOR SOXR"/>
    <property type="match status" value="1"/>
</dbReference>
<evidence type="ECO:0000256" key="4">
    <source>
        <dbReference type="ARBA" id="ARBA00023163"/>
    </source>
</evidence>
<keyword evidence="2 6" id="KW-0238">DNA-binding</keyword>
<dbReference type="Proteomes" id="UP000192468">
    <property type="component" value="Unassembled WGS sequence"/>
</dbReference>
<sequence>MRTVKQVSDLTGVSVRMLHHYDKIGLLKPTKLTEAGYRIYDDEALETLQQILFFKELDLPLKEIKEIITSPNFNKMKALESHKKLIILKRDRLNNLIELINKTIEGANTMSFKEFDMTEYYNVLESFKNENKDKVIKIYGSVDNYNEFMGKCRSKEAEIAKDAIKRYGSIKKFTEALKKNLNSDAIVKSEQIDKFKEDCLYDRHPKLKELYKKLTADLSKDPASKEIQQISGKITDVAKRDYDVFKDELGNYYWYNMVQFCLTFPKGMDKVPKKHGGHDVSWLEEIDKKYGEGASKFIGKALKIHLGDYEPKIQKLYIKLSSNLSKDPASEEIQKIVSEIATETQKTHEALKVDEGKNYLGYMANFYLSRPGFIKATDKKYGEGASKFIGEALKFYAENNK</sequence>
<dbReference type="InterPro" id="IPR047057">
    <property type="entry name" value="MerR_fam"/>
</dbReference>
<reference evidence="6 7" key="1">
    <citation type="submission" date="2017-04" db="EMBL/GenBank/DDBJ databases">
        <authorList>
            <person name="Afonso C.L."/>
            <person name="Miller P.J."/>
            <person name="Scott M.A."/>
            <person name="Spackman E."/>
            <person name="Goraichik I."/>
            <person name="Dimitrov K.M."/>
            <person name="Suarez D.L."/>
            <person name="Swayne D.E."/>
        </authorList>
    </citation>
    <scope>NUCLEOTIDE SEQUENCE [LARGE SCALE GENOMIC DNA]</scope>
    <source>
        <strain evidence="6 7">DSM 12555</strain>
    </source>
</reference>
<proteinExistence type="predicted"/>
<dbReference type="PANTHER" id="PTHR30204:SF90">
    <property type="entry name" value="HTH-TYPE TRANSCRIPTIONAL ACTIVATOR MTA"/>
    <property type="match status" value="1"/>
</dbReference>
<dbReference type="InterPro" id="IPR036244">
    <property type="entry name" value="TipA-like_antibiotic-bd"/>
</dbReference>
<dbReference type="GO" id="GO:0003700">
    <property type="term" value="F:DNA-binding transcription factor activity"/>
    <property type="evidence" value="ECO:0007669"/>
    <property type="project" value="InterPro"/>
</dbReference>
<gene>
    <name evidence="6" type="ORF">SAMN02745134_02082</name>
</gene>